<protein>
    <submittedName>
        <fullName evidence="5">Uncharacterized protein</fullName>
    </submittedName>
</protein>
<keyword evidence="4" id="KW-0812">Transmembrane</keyword>
<organism evidence="5 6">
    <name type="scientific">Lactuca virosa</name>
    <dbReference type="NCBI Taxonomy" id="75947"/>
    <lineage>
        <taxon>Eukaryota</taxon>
        <taxon>Viridiplantae</taxon>
        <taxon>Streptophyta</taxon>
        <taxon>Embryophyta</taxon>
        <taxon>Tracheophyta</taxon>
        <taxon>Spermatophyta</taxon>
        <taxon>Magnoliopsida</taxon>
        <taxon>eudicotyledons</taxon>
        <taxon>Gunneridae</taxon>
        <taxon>Pentapetalae</taxon>
        <taxon>asterids</taxon>
        <taxon>campanulids</taxon>
        <taxon>Asterales</taxon>
        <taxon>Asteraceae</taxon>
        <taxon>Cichorioideae</taxon>
        <taxon>Cichorieae</taxon>
        <taxon>Lactucinae</taxon>
        <taxon>Lactuca</taxon>
    </lineage>
</organism>
<keyword evidence="1" id="KW-0649">Protein kinase inhibitor</keyword>
<dbReference type="InterPro" id="IPR040389">
    <property type="entry name" value="SMR"/>
</dbReference>
<dbReference type="PANTHER" id="PTHR33142:SF15">
    <property type="entry name" value="CYCLIN-DEPENDENT PROTEIN KINASE INHIBITOR SMR4"/>
    <property type="match status" value="1"/>
</dbReference>
<evidence type="ECO:0000256" key="3">
    <source>
        <dbReference type="SAM" id="MobiDB-lite"/>
    </source>
</evidence>
<accession>A0AAU9NL74</accession>
<feature type="compositionally biased region" description="Basic residues" evidence="3">
    <location>
        <begin position="32"/>
        <end position="43"/>
    </location>
</feature>
<feature type="transmembrane region" description="Helical" evidence="4">
    <location>
        <begin position="67"/>
        <end position="86"/>
    </location>
</feature>
<feature type="region of interest" description="Disordered" evidence="3">
    <location>
        <begin position="1"/>
        <end position="49"/>
    </location>
</feature>
<proteinExistence type="predicted"/>
<keyword evidence="6" id="KW-1185">Reference proteome</keyword>
<keyword evidence="4" id="KW-0472">Membrane</keyword>
<evidence type="ECO:0000256" key="2">
    <source>
        <dbReference type="ARBA" id="ARBA00023306"/>
    </source>
</evidence>
<evidence type="ECO:0000256" key="4">
    <source>
        <dbReference type="SAM" id="Phobius"/>
    </source>
</evidence>
<evidence type="ECO:0000256" key="1">
    <source>
        <dbReference type="ARBA" id="ARBA00023013"/>
    </source>
</evidence>
<keyword evidence="2" id="KW-0131">Cell cycle</keyword>
<comment type="caution">
    <text evidence="5">The sequence shown here is derived from an EMBL/GenBank/DDBJ whole genome shotgun (WGS) entry which is preliminary data.</text>
</comment>
<name>A0AAU9NL74_9ASTR</name>
<dbReference type="Proteomes" id="UP001157418">
    <property type="component" value="Unassembled WGS sequence"/>
</dbReference>
<dbReference type="GO" id="GO:0004860">
    <property type="term" value="F:protein kinase inhibitor activity"/>
    <property type="evidence" value="ECO:0007669"/>
    <property type="project" value="UniProtKB-KW"/>
</dbReference>
<sequence length="89" mass="10020">MEVDGGYGSAEEGCRTPKRSGSRMPMKCPAAPKKKPVHSKQKKPPANGYFQSPDLEIFFAMARRREAFFSFSTLLFLVTLILFRCVSEN</sequence>
<dbReference type="AlphaFoldDB" id="A0AAU9NL74"/>
<dbReference type="EMBL" id="CAKMRJ010004445">
    <property type="protein sequence ID" value="CAH1438610.1"/>
    <property type="molecule type" value="Genomic_DNA"/>
</dbReference>
<keyword evidence="4" id="KW-1133">Transmembrane helix</keyword>
<gene>
    <name evidence="5" type="ORF">LVIROSA_LOCUS24859</name>
</gene>
<dbReference type="GO" id="GO:0032875">
    <property type="term" value="P:regulation of DNA endoreduplication"/>
    <property type="evidence" value="ECO:0007669"/>
    <property type="project" value="InterPro"/>
</dbReference>
<evidence type="ECO:0000313" key="6">
    <source>
        <dbReference type="Proteomes" id="UP001157418"/>
    </source>
</evidence>
<dbReference type="GO" id="GO:0005634">
    <property type="term" value="C:nucleus"/>
    <property type="evidence" value="ECO:0007669"/>
    <property type="project" value="TreeGrafter"/>
</dbReference>
<dbReference type="PANTHER" id="PTHR33142">
    <property type="entry name" value="CYCLIN-DEPENDENT PROTEIN KINASE INHIBITOR SMR13"/>
    <property type="match status" value="1"/>
</dbReference>
<reference evidence="5 6" key="1">
    <citation type="submission" date="2022-01" db="EMBL/GenBank/DDBJ databases">
        <authorList>
            <person name="Xiong W."/>
            <person name="Schranz E."/>
        </authorList>
    </citation>
    <scope>NUCLEOTIDE SEQUENCE [LARGE SCALE GENOMIC DNA]</scope>
</reference>
<evidence type="ECO:0000313" key="5">
    <source>
        <dbReference type="EMBL" id="CAH1438610.1"/>
    </source>
</evidence>